<evidence type="ECO:0000313" key="9">
    <source>
        <dbReference type="Proteomes" id="UP000306441"/>
    </source>
</evidence>
<sequence length="264" mass="28154">MYRRQLLGGFAAVMMALGGIGTAQAETLTVGAYPANPPWENKTESGTFEGFEVDLVNEIGKRLGAEIQIQDLGFQALFAATASGRIDMAISSISITNDRLQNQSFTQGYYDSDIALIAGDDTKLTGLADMKGKTIGAISASVGEAWIKANTEKYGIGEYRGYDTQQNLLLDVQSARLDGAIGDIAGFQFAFTKMKGMKVVEAIPTGDKFAIMMKKGSPLLERVNDAISAIKKDGTMAALHKKWLGADAAADSSINKVLPIPQAQ</sequence>
<protein>
    <submittedName>
        <fullName evidence="8">Amino acid ABC transporter substrate-binding protein</fullName>
    </submittedName>
</protein>
<evidence type="ECO:0000313" key="8">
    <source>
        <dbReference type="EMBL" id="THF58744.1"/>
    </source>
</evidence>
<dbReference type="Gene3D" id="3.40.190.10">
    <property type="entry name" value="Periplasmic binding protein-like II"/>
    <property type="match status" value="2"/>
</dbReference>
<evidence type="ECO:0000256" key="1">
    <source>
        <dbReference type="ARBA" id="ARBA00004196"/>
    </source>
</evidence>
<dbReference type="InterPro" id="IPR001638">
    <property type="entry name" value="Solute-binding_3/MltF_N"/>
</dbReference>
<proteinExistence type="inferred from homology"/>
<comment type="similarity">
    <text evidence="2 4">Belongs to the bacterial solute-binding protein 3 family.</text>
</comment>
<dbReference type="PANTHER" id="PTHR35936:SF17">
    <property type="entry name" value="ARGININE-BINDING EXTRACELLULAR PROTEIN ARTP"/>
    <property type="match status" value="1"/>
</dbReference>
<accession>A0ABY2QC96</accession>
<dbReference type="InterPro" id="IPR001320">
    <property type="entry name" value="Iontro_rcpt_C"/>
</dbReference>
<dbReference type="Pfam" id="PF00497">
    <property type="entry name" value="SBP_bac_3"/>
    <property type="match status" value="1"/>
</dbReference>
<dbReference type="SMART" id="SM00079">
    <property type="entry name" value="PBPe"/>
    <property type="match status" value="1"/>
</dbReference>
<evidence type="ECO:0000256" key="5">
    <source>
        <dbReference type="SAM" id="SignalP"/>
    </source>
</evidence>
<dbReference type="Proteomes" id="UP000306441">
    <property type="component" value="Unassembled WGS sequence"/>
</dbReference>
<comment type="subcellular location">
    <subcellularLocation>
        <location evidence="1">Cell envelope</location>
    </subcellularLocation>
</comment>
<evidence type="ECO:0000256" key="4">
    <source>
        <dbReference type="RuleBase" id="RU003744"/>
    </source>
</evidence>
<dbReference type="InterPro" id="IPR018313">
    <property type="entry name" value="SBP_3_CS"/>
</dbReference>
<feature type="signal peptide" evidence="5">
    <location>
        <begin position="1"/>
        <end position="25"/>
    </location>
</feature>
<feature type="domain" description="Ionotropic glutamate receptor C-terminal" evidence="7">
    <location>
        <begin position="27"/>
        <end position="246"/>
    </location>
</feature>
<dbReference type="SMART" id="SM00062">
    <property type="entry name" value="PBPb"/>
    <property type="match status" value="1"/>
</dbReference>
<evidence type="ECO:0000256" key="2">
    <source>
        <dbReference type="ARBA" id="ARBA00010333"/>
    </source>
</evidence>
<gene>
    <name evidence="8" type="ORF">E6C48_03550</name>
</gene>
<evidence type="ECO:0000256" key="3">
    <source>
        <dbReference type="ARBA" id="ARBA00022729"/>
    </source>
</evidence>
<evidence type="ECO:0000259" key="6">
    <source>
        <dbReference type="SMART" id="SM00062"/>
    </source>
</evidence>
<dbReference type="RefSeq" id="WP_136354108.1">
    <property type="nucleotide sequence ID" value="NZ_SSNY01000002.1"/>
</dbReference>
<dbReference type="EMBL" id="SSNY01000002">
    <property type="protein sequence ID" value="THF58744.1"/>
    <property type="molecule type" value="Genomic_DNA"/>
</dbReference>
<comment type="caution">
    <text evidence="8">The sequence shown here is derived from an EMBL/GenBank/DDBJ whole genome shotgun (WGS) entry which is preliminary data.</text>
</comment>
<keyword evidence="9" id="KW-1185">Reference proteome</keyword>
<dbReference type="CDD" id="cd13530">
    <property type="entry name" value="PBP2_peptides_like"/>
    <property type="match status" value="1"/>
</dbReference>
<dbReference type="PANTHER" id="PTHR35936">
    <property type="entry name" value="MEMBRANE-BOUND LYTIC MUREIN TRANSGLYCOSYLASE F"/>
    <property type="match status" value="1"/>
</dbReference>
<dbReference type="SUPFAM" id="SSF53850">
    <property type="entry name" value="Periplasmic binding protein-like II"/>
    <property type="match status" value="1"/>
</dbReference>
<keyword evidence="3 5" id="KW-0732">Signal</keyword>
<reference evidence="8 9" key="1">
    <citation type="submission" date="2019-04" db="EMBL/GenBank/DDBJ databases">
        <title>Mesorhizobium composti sp. nov., isolated from compost.</title>
        <authorList>
            <person name="Lin S.-Y."/>
            <person name="Hameed A."/>
            <person name="Hsieh Y.-T."/>
            <person name="Young C.-C."/>
        </authorList>
    </citation>
    <scope>NUCLEOTIDE SEQUENCE [LARGE SCALE GENOMIC DNA]</scope>
    <source>
        <strain evidence="8 9">CC-YTH430</strain>
    </source>
</reference>
<dbReference type="PROSITE" id="PS01039">
    <property type="entry name" value="SBP_BACTERIAL_3"/>
    <property type="match status" value="1"/>
</dbReference>
<feature type="chain" id="PRO_5046446166" evidence="5">
    <location>
        <begin position="26"/>
        <end position="264"/>
    </location>
</feature>
<evidence type="ECO:0000259" key="7">
    <source>
        <dbReference type="SMART" id="SM00079"/>
    </source>
</evidence>
<name>A0ABY2QC96_9HYPH</name>
<organism evidence="8 9">
    <name type="scientific">Ollibium composti</name>
    <dbReference type="NCBI Taxonomy" id="2675109"/>
    <lineage>
        <taxon>Bacteria</taxon>
        <taxon>Pseudomonadati</taxon>
        <taxon>Pseudomonadota</taxon>
        <taxon>Alphaproteobacteria</taxon>
        <taxon>Hyphomicrobiales</taxon>
        <taxon>Phyllobacteriaceae</taxon>
        <taxon>Ollibium</taxon>
    </lineage>
</organism>
<feature type="domain" description="Solute-binding protein family 3/N-terminal" evidence="6">
    <location>
        <begin position="27"/>
        <end position="247"/>
    </location>
</feature>